<dbReference type="CDD" id="cd05120">
    <property type="entry name" value="APH_ChoK_like"/>
    <property type="match status" value="1"/>
</dbReference>
<dbReference type="InterPro" id="IPR002575">
    <property type="entry name" value="Aminoglycoside_PTrfase"/>
</dbReference>
<protein>
    <submittedName>
        <fullName evidence="2">59571f07-48ff-4775-89e7-3353ad802388</fullName>
    </submittedName>
</protein>
<proteinExistence type="predicted"/>
<evidence type="ECO:0000313" key="3">
    <source>
        <dbReference type="Proteomes" id="UP000289323"/>
    </source>
</evidence>
<dbReference type="Gene3D" id="3.90.1200.10">
    <property type="match status" value="1"/>
</dbReference>
<name>A0A446BCP8_9PEZI</name>
<gene>
    <name evidence="2" type="ORF">TT172_LOCUS2674</name>
</gene>
<dbReference type="PANTHER" id="PTHR21310:SF55">
    <property type="entry name" value="AMINOGLYCOSIDE PHOSPHOTRANSFERASE DOMAIN-CONTAINING PROTEIN"/>
    <property type="match status" value="1"/>
</dbReference>
<dbReference type="AlphaFoldDB" id="A0A446BCP8"/>
<reference evidence="2 3" key="1">
    <citation type="submission" date="2018-04" db="EMBL/GenBank/DDBJ databases">
        <authorList>
            <person name="Huttner S."/>
            <person name="Dainat J."/>
        </authorList>
    </citation>
    <scope>NUCLEOTIDE SEQUENCE [LARGE SCALE GENOMIC DNA]</scope>
</reference>
<accession>A0A446BCP8</accession>
<organism evidence="2 3">
    <name type="scientific">Thermothielavioides terrestris</name>
    <dbReference type="NCBI Taxonomy" id="2587410"/>
    <lineage>
        <taxon>Eukaryota</taxon>
        <taxon>Fungi</taxon>
        <taxon>Dikarya</taxon>
        <taxon>Ascomycota</taxon>
        <taxon>Pezizomycotina</taxon>
        <taxon>Sordariomycetes</taxon>
        <taxon>Sordariomycetidae</taxon>
        <taxon>Sordariales</taxon>
        <taxon>Chaetomiaceae</taxon>
        <taxon>Thermothielavioides</taxon>
    </lineage>
</organism>
<evidence type="ECO:0000259" key="1">
    <source>
        <dbReference type="Pfam" id="PF01636"/>
    </source>
</evidence>
<sequence length="257" mass="30040">MSGYIPPVDNTATQYDGTESLAVNDGLVRRFLSLVALNIAVHFSRAYFPCVPISKHLIIKTGPFVHLTEAATMRFVAANTSIPVPRVHCAFVHKNQAIIVMQRIRGRSLCCAWNCVGGSLRDSRIARSWPRFGPFKTTQEFHQWLRRDFRPEERSKYVDDQDWEDLKDMVAKQDGPWPPPVFTHGDLNPSNIFVRGNRVVGIIDWEFAGWYPYYWEYTSAWYGHETRQGWEKEILNFLDPYPEELKMDLTRQRWWDI</sequence>
<dbReference type="EMBL" id="OUUZ01000003">
    <property type="protein sequence ID" value="SPQ20255.1"/>
    <property type="molecule type" value="Genomic_DNA"/>
</dbReference>
<dbReference type="Proteomes" id="UP000289323">
    <property type="component" value="Unassembled WGS sequence"/>
</dbReference>
<dbReference type="InterPro" id="IPR011009">
    <property type="entry name" value="Kinase-like_dom_sf"/>
</dbReference>
<feature type="domain" description="Aminoglycoside phosphotransferase" evidence="1">
    <location>
        <begin position="130"/>
        <end position="237"/>
    </location>
</feature>
<dbReference type="Pfam" id="PF01636">
    <property type="entry name" value="APH"/>
    <property type="match status" value="1"/>
</dbReference>
<evidence type="ECO:0000313" key="2">
    <source>
        <dbReference type="EMBL" id="SPQ20255.1"/>
    </source>
</evidence>
<dbReference type="InterPro" id="IPR051678">
    <property type="entry name" value="AGP_Transferase"/>
</dbReference>
<dbReference type="SUPFAM" id="SSF56112">
    <property type="entry name" value="Protein kinase-like (PK-like)"/>
    <property type="match status" value="1"/>
</dbReference>
<dbReference type="PANTHER" id="PTHR21310">
    <property type="entry name" value="AMINOGLYCOSIDE PHOSPHOTRANSFERASE-RELATED-RELATED"/>
    <property type="match status" value="1"/>
</dbReference>